<accession>U6FGL8</accession>
<evidence type="ECO:0008006" key="3">
    <source>
        <dbReference type="Google" id="ProtNLM"/>
    </source>
</evidence>
<dbReference type="Pfam" id="PF02556">
    <property type="entry name" value="SecB"/>
    <property type="match status" value="1"/>
</dbReference>
<dbReference type="InterPro" id="IPR035958">
    <property type="entry name" value="SecB-like_sf"/>
</dbReference>
<dbReference type="AlphaFoldDB" id="U6FGL8"/>
<name>U6FGL8_LACHE</name>
<evidence type="ECO:0000313" key="2">
    <source>
        <dbReference type="EMBL" id="CDI61701.1"/>
    </source>
</evidence>
<dbReference type="RefSeq" id="WP_023192307.1">
    <property type="nucleotide sequence ID" value="NZ_HG531142.1"/>
</dbReference>
<dbReference type="InterPro" id="IPR003708">
    <property type="entry name" value="SecB"/>
</dbReference>
<dbReference type="Proteomes" id="UP000017247">
    <property type="component" value="Unassembled WGS sequence"/>
</dbReference>
<reference evidence="2" key="1">
    <citation type="submission" date="2013-09" db="EMBL/GenBank/DDBJ databases">
        <title>Draft Genome Sequence of five Lactobacillus helveticus strains CIRM-BIA 101T, 103, 104, 951 and 953 isolated from milk product.</title>
        <authorList>
            <person name="Valence F."/>
            <person name="Chuat V."/>
            <person name="Ma L."/>
            <person name="Creno S."/>
            <person name="Falentin H."/>
            <person name="Lortal S."/>
            <person name="Bizet C."/>
            <person name="Clermont D."/>
            <person name="Loux V."/>
            <person name="Bouchier C."/>
            <person name="Cousin S."/>
        </authorList>
    </citation>
    <scope>NUCLEOTIDE SEQUENCE [LARGE SCALE GENOMIC DNA]</scope>
    <source>
        <strain evidence="2">CIRM-BIA 104</strain>
    </source>
</reference>
<dbReference type="HOGENOM" id="CLU_148721_0_0_9"/>
<comment type="similarity">
    <text evidence="1">Belongs to the SecB family.</text>
</comment>
<dbReference type="Gene3D" id="3.10.420.10">
    <property type="entry name" value="SecB-like"/>
    <property type="match status" value="1"/>
</dbReference>
<comment type="caution">
    <text evidence="2">The sequence shown here is derived from an EMBL/GenBank/DDBJ whole genome shotgun (WGS) entry which is preliminary data.</text>
</comment>
<dbReference type="EMBL" id="CBUL010000230">
    <property type="protein sequence ID" value="CDI61701.1"/>
    <property type="molecule type" value="Genomic_DNA"/>
</dbReference>
<dbReference type="SUPFAM" id="SSF54611">
    <property type="entry name" value="SecB-like"/>
    <property type="match status" value="1"/>
</dbReference>
<protein>
    <recommendedName>
        <fullName evidence="3">Preprotein translocase subunit SecB</fullName>
    </recommendedName>
</protein>
<proteinExistence type="inferred from homology"/>
<evidence type="ECO:0000256" key="1">
    <source>
        <dbReference type="ARBA" id="ARBA00009990"/>
    </source>
</evidence>
<gene>
    <name evidence="2" type="ORF">LHCIRMBIA104_02044</name>
</gene>
<sequence length="150" mass="17516">MTKENIDKLESAFQFKHPILKGIFFLPNNKYKGNKKTTSLNFNTRLVEVKKVEDSENKFQTGNVELEVSNFDSDNDAEINKHPYLLNVIMQAEFRWPNNWAEEKVKRFIKVNAASLLFSYIRPIISDITGMSEFEREDLPFIDFSKSADK</sequence>
<organism evidence="2">
    <name type="scientific">Lactobacillus helveticus CIRM-BIA 104</name>
    <dbReference type="NCBI Taxonomy" id="1226333"/>
    <lineage>
        <taxon>Bacteria</taxon>
        <taxon>Bacillati</taxon>
        <taxon>Bacillota</taxon>
        <taxon>Bacilli</taxon>
        <taxon>Lactobacillales</taxon>
        <taxon>Lactobacillaceae</taxon>
        <taxon>Lactobacillus</taxon>
    </lineage>
</organism>